<gene>
    <name evidence="1" type="ORF">J4203_03495</name>
</gene>
<accession>A0A8T4LAE3</accession>
<comment type="caution">
    <text evidence="1">The sequence shown here is derived from an EMBL/GenBank/DDBJ whole genome shotgun (WGS) entry which is preliminary data.</text>
</comment>
<proteinExistence type="predicted"/>
<name>A0A8T4LAE3_9ARCH</name>
<sequence length="79" mass="8903">MAYTSIQIQPKTREKLSELKFGPRETYDELINKLLALVPAGDDEGEYTDEFRVGLLNARLESLHGKGISHEQAKKIMGL</sequence>
<reference evidence="1" key="2">
    <citation type="submission" date="2021-05" db="EMBL/GenBank/DDBJ databases">
        <title>Protein family content uncovers lineage relationships and bacterial pathway maintenance mechanisms in DPANN archaea.</title>
        <authorList>
            <person name="Castelle C.J."/>
            <person name="Meheust R."/>
            <person name="Jaffe A.L."/>
            <person name="Seitz K."/>
            <person name="Gong X."/>
            <person name="Baker B.J."/>
            <person name="Banfield J.F."/>
        </authorList>
    </citation>
    <scope>NUCLEOTIDE SEQUENCE</scope>
    <source>
        <strain evidence="1">RIFCSPLOWO2_01_FULL_58_19</strain>
    </source>
</reference>
<organism evidence="1 2">
    <name type="scientific">Candidatus Iainarchaeum sp</name>
    <dbReference type="NCBI Taxonomy" id="3101447"/>
    <lineage>
        <taxon>Archaea</taxon>
        <taxon>Candidatus Iainarchaeota</taxon>
        <taxon>Candidatus Iainarchaeia</taxon>
        <taxon>Candidatus Iainarchaeales</taxon>
        <taxon>Candidatus Iainarchaeaceae</taxon>
        <taxon>Candidatus Iainarchaeum</taxon>
    </lineage>
</organism>
<dbReference type="EMBL" id="JAGVWE010000003">
    <property type="protein sequence ID" value="MBS3062912.1"/>
    <property type="molecule type" value="Genomic_DNA"/>
</dbReference>
<evidence type="ECO:0000313" key="2">
    <source>
        <dbReference type="Proteomes" id="UP000678237"/>
    </source>
</evidence>
<evidence type="ECO:0000313" key="1">
    <source>
        <dbReference type="EMBL" id="MBS3062912.1"/>
    </source>
</evidence>
<dbReference type="InterPro" id="IPR055979">
    <property type="entry name" value="DUF7557"/>
</dbReference>
<dbReference type="AlphaFoldDB" id="A0A8T4LAE3"/>
<dbReference type="Proteomes" id="UP000678237">
    <property type="component" value="Unassembled WGS sequence"/>
</dbReference>
<dbReference type="Pfam" id="PF24434">
    <property type="entry name" value="DUF7557"/>
    <property type="match status" value="1"/>
</dbReference>
<reference evidence="1" key="1">
    <citation type="submission" date="2021-03" db="EMBL/GenBank/DDBJ databases">
        <authorList>
            <person name="Jaffe A."/>
        </authorList>
    </citation>
    <scope>NUCLEOTIDE SEQUENCE</scope>
    <source>
        <strain evidence="1">RIFCSPLOWO2_01_FULL_58_19</strain>
    </source>
</reference>
<protein>
    <submittedName>
        <fullName evidence="1">Uncharacterized protein</fullName>
    </submittedName>
</protein>